<dbReference type="GO" id="GO:0046872">
    <property type="term" value="F:metal ion binding"/>
    <property type="evidence" value="ECO:0007669"/>
    <property type="project" value="UniProtKB-KW"/>
</dbReference>
<keyword evidence="2" id="KW-0479">Metal-binding</keyword>
<evidence type="ECO:0000313" key="14">
    <source>
        <dbReference type="EMBL" id="KUG15045.1"/>
    </source>
</evidence>
<dbReference type="PANTHER" id="PTHR11472">
    <property type="entry name" value="DNA REPAIR DEAD HELICASE RAD3/XP-D SUBFAMILY MEMBER"/>
    <property type="match status" value="1"/>
</dbReference>
<keyword evidence="1" id="KW-0004">4Fe-4S</keyword>
<dbReference type="GO" id="GO:0051539">
    <property type="term" value="F:4 iron, 4 sulfur cluster binding"/>
    <property type="evidence" value="ECO:0007669"/>
    <property type="project" value="UniProtKB-KW"/>
</dbReference>
<keyword evidence="5" id="KW-0378">Hydrolase</keyword>
<evidence type="ECO:0000256" key="5">
    <source>
        <dbReference type="ARBA" id="ARBA00022801"/>
    </source>
</evidence>
<evidence type="ECO:0000256" key="4">
    <source>
        <dbReference type="ARBA" id="ARBA00022763"/>
    </source>
</evidence>
<sequence length="669" mass="75322">MMEKLDEYFPYASYRPHQREMLSRVAQCAREGGIAMIDAPTGSGKSSVIAALLSERSGRRIFVAVRTISQLNTFIRELELIRKRKRQISYSYLIGKRSLCLLPGAGDVYRRCEGVKAISTNLMRERAEQGSLVPAKDPLITQQIRKLDPEHPVLCPYYIRSRVFVSAEGSGLRMIPSQALKAKAERVSRELARADELRDIGAETCPYEMLLLAAQRSDVVIVNYHHLFNEDIRDQLYGSLGVEPGDAMLLIDEAHNCGEVMTGIMDVRIGEAVLVQAERELSGIRRHLRSAAAIVQIIRNIGSFMQGLRNSCETEDWFDPAIFDRMVVRGSLYADMSGVVEDLMQISEHIREKNMMAGEYATSATETLNEFLFRISCSSTDPAYLTLYRKDDTDIVLEVRNIDPSERLRDLVTAHHCTVLISGTLSPLESYRKYYFGDLPAVTCSLPNMFPKKNRLVLAAGDITTAFSMRENRENRDRTARYITTFSQLKGNVAVYFPSYQILDTYAQMLAHPLARRNLIIEPKDARDAGEALRTFLSLPAQGKSGILFAVAGGKWSEGLDYRGELLSGAMVIGLPLAPYNRVRQMTIDYYRQRFGAEGEFISYTLPALNRAQQAIGRVLRTPEERGVLVLGDQRFLEPRVKTGLPPWIRGELVECNAESFAGAVKRWK</sequence>
<evidence type="ECO:0000256" key="12">
    <source>
        <dbReference type="ARBA" id="ARBA00023235"/>
    </source>
</evidence>
<evidence type="ECO:0000256" key="11">
    <source>
        <dbReference type="ARBA" id="ARBA00023204"/>
    </source>
</evidence>
<dbReference type="SMART" id="SM00491">
    <property type="entry name" value="HELICc2"/>
    <property type="match status" value="1"/>
</dbReference>
<keyword evidence="8" id="KW-0408">Iron</keyword>
<dbReference type="GO" id="GO:0016818">
    <property type="term" value="F:hydrolase activity, acting on acid anhydrides, in phosphorus-containing anhydrides"/>
    <property type="evidence" value="ECO:0007669"/>
    <property type="project" value="InterPro"/>
</dbReference>
<dbReference type="InterPro" id="IPR006555">
    <property type="entry name" value="ATP-dep_Helicase_C"/>
</dbReference>
<keyword evidence="11" id="KW-0234">DNA repair</keyword>
<keyword evidence="12" id="KW-0413">Isomerase</keyword>
<dbReference type="EMBL" id="LNQE01001593">
    <property type="protein sequence ID" value="KUG15045.1"/>
    <property type="molecule type" value="Genomic_DNA"/>
</dbReference>
<evidence type="ECO:0000256" key="9">
    <source>
        <dbReference type="ARBA" id="ARBA00023014"/>
    </source>
</evidence>
<gene>
    <name evidence="14" type="ORF">ASZ90_015301</name>
</gene>
<dbReference type="GO" id="GO:0006281">
    <property type="term" value="P:DNA repair"/>
    <property type="evidence" value="ECO:0007669"/>
    <property type="project" value="UniProtKB-KW"/>
</dbReference>
<reference evidence="14" key="1">
    <citation type="journal article" date="2015" name="Proc. Natl. Acad. Sci. U.S.A.">
        <title>Networks of energetic and metabolic interactions define dynamics in microbial communities.</title>
        <authorList>
            <person name="Embree M."/>
            <person name="Liu J.K."/>
            <person name="Al-Bassam M.M."/>
            <person name="Zengler K."/>
        </authorList>
    </citation>
    <scope>NUCLEOTIDE SEQUENCE</scope>
</reference>
<dbReference type="Gene3D" id="3.40.50.300">
    <property type="entry name" value="P-loop containing nucleotide triphosphate hydrolases"/>
    <property type="match status" value="2"/>
</dbReference>
<keyword evidence="3" id="KW-0547">Nucleotide-binding</keyword>
<keyword evidence="4" id="KW-0227">DNA damage</keyword>
<evidence type="ECO:0000256" key="2">
    <source>
        <dbReference type="ARBA" id="ARBA00022723"/>
    </source>
</evidence>
<dbReference type="GO" id="GO:0005524">
    <property type="term" value="F:ATP binding"/>
    <property type="evidence" value="ECO:0007669"/>
    <property type="project" value="UniProtKB-KW"/>
</dbReference>
<evidence type="ECO:0000256" key="6">
    <source>
        <dbReference type="ARBA" id="ARBA00022806"/>
    </source>
</evidence>
<dbReference type="PANTHER" id="PTHR11472:SF34">
    <property type="entry name" value="REGULATOR OF TELOMERE ELONGATION HELICASE 1"/>
    <property type="match status" value="1"/>
</dbReference>
<feature type="domain" description="Helicase ATP-binding" evidence="13">
    <location>
        <begin position="4"/>
        <end position="312"/>
    </location>
</feature>
<dbReference type="Gene3D" id="1.10.275.40">
    <property type="match status" value="1"/>
</dbReference>
<evidence type="ECO:0000256" key="1">
    <source>
        <dbReference type="ARBA" id="ARBA00022485"/>
    </source>
</evidence>
<evidence type="ECO:0000256" key="3">
    <source>
        <dbReference type="ARBA" id="ARBA00022741"/>
    </source>
</evidence>
<dbReference type="Pfam" id="PF06733">
    <property type="entry name" value="DEAD_2"/>
    <property type="match status" value="1"/>
</dbReference>
<dbReference type="AlphaFoldDB" id="A0A0W8F2G1"/>
<dbReference type="InterPro" id="IPR045028">
    <property type="entry name" value="DinG/Rad3-like"/>
</dbReference>
<dbReference type="Pfam" id="PF13307">
    <property type="entry name" value="Helicase_C_2"/>
    <property type="match status" value="1"/>
</dbReference>
<dbReference type="GO" id="GO:0003677">
    <property type="term" value="F:DNA binding"/>
    <property type="evidence" value="ECO:0007669"/>
    <property type="project" value="UniProtKB-KW"/>
</dbReference>
<evidence type="ECO:0000256" key="10">
    <source>
        <dbReference type="ARBA" id="ARBA00023125"/>
    </source>
</evidence>
<keyword evidence="10" id="KW-0238">DNA-binding</keyword>
<proteinExistence type="predicted"/>
<dbReference type="InterPro" id="IPR010614">
    <property type="entry name" value="RAD3-like_helicase_DEAD"/>
</dbReference>
<dbReference type="InterPro" id="IPR014013">
    <property type="entry name" value="Helic_SF1/SF2_ATP-bd_DinG/Rad3"/>
</dbReference>
<evidence type="ECO:0000256" key="8">
    <source>
        <dbReference type="ARBA" id="ARBA00023004"/>
    </source>
</evidence>
<dbReference type="InterPro" id="IPR006554">
    <property type="entry name" value="Helicase-like_DEXD_c2"/>
</dbReference>
<dbReference type="PROSITE" id="PS51193">
    <property type="entry name" value="HELICASE_ATP_BIND_2"/>
    <property type="match status" value="1"/>
</dbReference>
<dbReference type="GO" id="GO:0043139">
    <property type="term" value="F:5'-3' DNA helicase activity"/>
    <property type="evidence" value="ECO:0007669"/>
    <property type="project" value="UniProtKB-EC"/>
</dbReference>
<keyword evidence="6 14" id="KW-0347">Helicase</keyword>
<keyword evidence="9" id="KW-0411">Iron-sulfur</keyword>
<name>A0A0W8F2G1_9ZZZZ</name>
<dbReference type="InterPro" id="IPR027417">
    <property type="entry name" value="P-loop_NTPase"/>
</dbReference>
<evidence type="ECO:0000256" key="7">
    <source>
        <dbReference type="ARBA" id="ARBA00022840"/>
    </source>
</evidence>
<dbReference type="SMART" id="SM00488">
    <property type="entry name" value="DEXDc2"/>
    <property type="match status" value="1"/>
</dbReference>
<comment type="caution">
    <text evidence="14">The sequence shown here is derived from an EMBL/GenBank/DDBJ whole genome shotgun (WGS) entry which is preliminary data.</text>
</comment>
<accession>A0A0W8F2G1</accession>
<dbReference type="InterPro" id="IPR042493">
    <property type="entry name" value="XPD_DNA_FeS"/>
</dbReference>
<evidence type="ECO:0000259" key="13">
    <source>
        <dbReference type="PROSITE" id="PS51193"/>
    </source>
</evidence>
<protein>
    <submittedName>
        <fullName evidence="14">Ding family atp-dependent helicase</fullName>
    </submittedName>
</protein>
<dbReference type="SUPFAM" id="SSF52540">
    <property type="entry name" value="P-loop containing nucleoside triphosphate hydrolases"/>
    <property type="match status" value="2"/>
</dbReference>
<organism evidence="14">
    <name type="scientific">hydrocarbon metagenome</name>
    <dbReference type="NCBI Taxonomy" id="938273"/>
    <lineage>
        <taxon>unclassified sequences</taxon>
        <taxon>metagenomes</taxon>
        <taxon>ecological metagenomes</taxon>
    </lineage>
</organism>
<dbReference type="Gene3D" id="1.10.30.20">
    <property type="entry name" value="Bacterial XPD DNA helicase, FeS cluster domain"/>
    <property type="match status" value="1"/>
</dbReference>
<keyword evidence="7" id="KW-0067">ATP-binding</keyword>